<comment type="function">
    <text evidence="4">Cytokine with a wide variety of biological functions in immunity, tissue regeneration, and metabolism. Binds to IL6R, then the complex associates to the signaling subunit IL6ST/gp130 to trigger the intracellular IL6-signaling pathway. The interaction with the membrane-bound IL6R and IL6ST stimulates 'classic signaling', whereas the binding of IL6 and soluble IL6R to IL6ST stimulates 'trans-signaling'. Alternatively, 'cluster signaling' occurs when membrane-bound IL6:IL6R complexes on transmitter cells activate IL6ST receptors on neighboring receiver cells.</text>
</comment>
<feature type="region of interest" description="Disordered" evidence="5">
    <location>
        <begin position="36"/>
        <end position="58"/>
    </location>
</feature>
<dbReference type="Proteomes" id="UP000265000">
    <property type="component" value="Unplaced"/>
</dbReference>
<protein>
    <recommendedName>
        <fullName evidence="2">Interleukin-6</fullName>
    </recommendedName>
</protein>
<dbReference type="Ensembl" id="ENSFHET00000016220.1">
    <property type="protein sequence ID" value="ENSFHEP00000021157.1"/>
    <property type="gene ID" value="ENSFHEG00000023463.1"/>
</dbReference>
<keyword evidence="8" id="KW-1185">Reference proteome</keyword>
<dbReference type="Gene3D" id="1.20.1250.10">
    <property type="match status" value="1"/>
</dbReference>
<dbReference type="SUPFAM" id="SSF47266">
    <property type="entry name" value="4-helical cytokines"/>
    <property type="match status" value="1"/>
</dbReference>
<proteinExistence type="inferred from homology"/>
<reference evidence="7" key="1">
    <citation type="submission" date="2025-08" db="UniProtKB">
        <authorList>
            <consortium name="Ensembl"/>
        </authorList>
    </citation>
    <scope>IDENTIFICATION</scope>
</reference>
<evidence type="ECO:0000313" key="7">
    <source>
        <dbReference type="Ensembl" id="ENSFHEP00000021157.1"/>
    </source>
</evidence>
<evidence type="ECO:0000256" key="2">
    <source>
        <dbReference type="ARBA" id="ARBA00019464"/>
    </source>
</evidence>
<dbReference type="PANTHER" id="PTHR48494:SF1">
    <property type="entry name" value="INTERLEUKIN-6"/>
    <property type="match status" value="1"/>
</dbReference>
<accession>A0A3Q2Q5E9</accession>
<sequence>YPSQLNNQMYLRLLAAVMLAAALPLCVKGAPLEVTPTDLPQGEASGEEEEDRRISDPPRDSNIIEIWERVLKSTESHQQEFDEEFQGNVKYDLLDKDKPRSFPAKCPNCTLSKEACLQSLAHGMLVYTVLLKHVDREYHNSSIVAAVKAGIPQLITQIKAKMRNADSVAAPTSSEEQQLLKELDRPDLFYRKMMAHRILRSIHIFLVDGKRSYQKWMSKKHAVRMHGTQIRNL</sequence>
<evidence type="ECO:0000313" key="8">
    <source>
        <dbReference type="Proteomes" id="UP000265000"/>
    </source>
</evidence>
<name>A0A3Q2Q5E9_FUNHE</name>
<reference evidence="7" key="2">
    <citation type="submission" date="2025-09" db="UniProtKB">
        <authorList>
            <consortium name="Ensembl"/>
        </authorList>
    </citation>
    <scope>IDENTIFICATION</scope>
</reference>
<keyword evidence="6" id="KW-0732">Signal</keyword>
<dbReference type="PANTHER" id="PTHR48494">
    <property type="entry name" value="INTERLEUKIN-6"/>
    <property type="match status" value="1"/>
</dbReference>
<comment type="similarity">
    <text evidence="1">Belongs to the IL-6 superfamily.</text>
</comment>
<dbReference type="GeneTree" id="ENSGT00390000000878"/>
<evidence type="ECO:0000256" key="1">
    <source>
        <dbReference type="ARBA" id="ARBA00007432"/>
    </source>
</evidence>
<dbReference type="AlphaFoldDB" id="A0A3Q2Q5E9"/>
<evidence type="ECO:0000256" key="5">
    <source>
        <dbReference type="SAM" id="MobiDB-lite"/>
    </source>
</evidence>
<dbReference type="Pfam" id="PF00489">
    <property type="entry name" value="IL6"/>
    <property type="match status" value="1"/>
</dbReference>
<feature type="chain" id="PRO_5018734404" description="Interleukin-6" evidence="6">
    <location>
        <begin position="30"/>
        <end position="233"/>
    </location>
</feature>
<evidence type="ECO:0000256" key="3">
    <source>
        <dbReference type="ARBA" id="ARBA00022486"/>
    </source>
</evidence>
<dbReference type="InterPro" id="IPR009079">
    <property type="entry name" value="4_helix_cytokine-like_core"/>
</dbReference>
<dbReference type="GO" id="GO:0030154">
    <property type="term" value="P:cell differentiation"/>
    <property type="evidence" value="ECO:0007669"/>
    <property type="project" value="InterPro"/>
</dbReference>
<dbReference type="GO" id="GO:0005138">
    <property type="term" value="F:interleukin-6 receptor binding"/>
    <property type="evidence" value="ECO:0007669"/>
    <property type="project" value="InterPro"/>
</dbReference>
<dbReference type="GO" id="GO:0005615">
    <property type="term" value="C:extracellular space"/>
    <property type="evidence" value="ECO:0007669"/>
    <property type="project" value="InterPro"/>
</dbReference>
<organism evidence="7 8">
    <name type="scientific">Fundulus heteroclitus</name>
    <name type="common">Killifish</name>
    <name type="synonym">Mummichog</name>
    <dbReference type="NCBI Taxonomy" id="8078"/>
    <lineage>
        <taxon>Eukaryota</taxon>
        <taxon>Metazoa</taxon>
        <taxon>Chordata</taxon>
        <taxon>Craniata</taxon>
        <taxon>Vertebrata</taxon>
        <taxon>Euteleostomi</taxon>
        <taxon>Actinopterygii</taxon>
        <taxon>Neopterygii</taxon>
        <taxon>Teleostei</taxon>
        <taxon>Neoteleostei</taxon>
        <taxon>Acanthomorphata</taxon>
        <taxon>Ovalentaria</taxon>
        <taxon>Atherinomorphae</taxon>
        <taxon>Cyprinodontiformes</taxon>
        <taxon>Fundulidae</taxon>
        <taxon>Fundulus</taxon>
    </lineage>
</organism>
<feature type="signal peptide" evidence="6">
    <location>
        <begin position="1"/>
        <end position="29"/>
    </location>
</feature>
<evidence type="ECO:0000256" key="6">
    <source>
        <dbReference type="SAM" id="SignalP"/>
    </source>
</evidence>
<keyword evidence="3" id="KW-0011">Acute phase</keyword>
<evidence type="ECO:0000256" key="4">
    <source>
        <dbReference type="ARBA" id="ARBA00023441"/>
    </source>
</evidence>
<dbReference type="GO" id="GO:0006953">
    <property type="term" value="P:acute-phase response"/>
    <property type="evidence" value="ECO:0007669"/>
    <property type="project" value="UniProtKB-KW"/>
</dbReference>
<dbReference type="InterPro" id="IPR003574">
    <property type="entry name" value="IL-6-like"/>
</dbReference>